<protein>
    <submittedName>
        <fullName evidence="1">Uncharacterized protein</fullName>
    </submittedName>
</protein>
<reference evidence="1 2" key="1">
    <citation type="submission" date="2018-06" db="EMBL/GenBank/DDBJ databases">
        <title>A transcriptomic atlas of mushroom development highlights an independent origin of complex multicellularity.</title>
        <authorList>
            <consortium name="DOE Joint Genome Institute"/>
            <person name="Krizsan K."/>
            <person name="Almasi E."/>
            <person name="Merenyi Z."/>
            <person name="Sahu N."/>
            <person name="Viragh M."/>
            <person name="Koszo T."/>
            <person name="Mondo S."/>
            <person name="Kiss B."/>
            <person name="Balint B."/>
            <person name="Kues U."/>
            <person name="Barry K."/>
            <person name="Hegedus J.C."/>
            <person name="Henrissat B."/>
            <person name="Johnson J."/>
            <person name="Lipzen A."/>
            <person name="Ohm R."/>
            <person name="Nagy I."/>
            <person name="Pangilinan J."/>
            <person name="Yan J."/>
            <person name="Xiong Y."/>
            <person name="Grigoriev I.V."/>
            <person name="Hibbett D.S."/>
            <person name="Nagy L.G."/>
        </authorList>
    </citation>
    <scope>NUCLEOTIDE SEQUENCE [LARGE SCALE GENOMIC DNA]</scope>
    <source>
        <strain evidence="1 2">SZMC22713</strain>
    </source>
</reference>
<evidence type="ECO:0000313" key="1">
    <source>
        <dbReference type="EMBL" id="TDL22469.1"/>
    </source>
</evidence>
<keyword evidence="2" id="KW-1185">Reference proteome</keyword>
<name>A0A4Y7Q6G9_9AGAM</name>
<organism evidence="1 2">
    <name type="scientific">Rickenella mellea</name>
    <dbReference type="NCBI Taxonomy" id="50990"/>
    <lineage>
        <taxon>Eukaryota</taxon>
        <taxon>Fungi</taxon>
        <taxon>Dikarya</taxon>
        <taxon>Basidiomycota</taxon>
        <taxon>Agaricomycotina</taxon>
        <taxon>Agaricomycetes</taxon>
        <taxon>Hymenochaetales</taxon>
        <taxon>Rickenellaceae</taxon>
        <taxon>Rickenella</taxon>
    </lineage>
</organism>
<evidence type="ECO:0000313" key="2">
    <source>
        <dbReference type="Proteomes" id="UP000294933"/>
    </source>
</evidence>
<dbReference type="Proteomes" id="UP000294933">
    <property type="component" value="Unassembled WGS sequence"/>
</dbReference>
<dbReference type="EMBL" id="ML170175">
    <property type="protein sequence ID" value="TDL22469.1"/>
    <property type="molecule type" value="Genomic_DNA"/>
</dbReference>
<dbReference type="VEuPathDB" id="FungiDB:BD410DRAFT_828544"/>
<gene>
    <name evidence="1" type="ORF">BD410DRAFT_828544</name>
</gene>
<sequence>MLKTRNGAIQIVGLKNLLKLLTRLESHGLQGTEGEVWNDLLVDATELYPSRVNSSDNEDQSRILRSLDETKTCMAALNEVREILGKKIRSLRKACIPFALENGMKRMPFEVISQIFQAVHLMTDGCGFAIWVSHVSRRFREIALSTSLLWTRIPEHYSDDQVETFLSRSGRLDLDVSMPRSLSDLPPFLQILRPHLNRVTRIRNFDINKDHAMHDLGLTHLPRVKDLHHRCSYHLISCALSSLSGDNGYVVSSPICLSDLTSFEFVADGHRQSLDIASFSEALYCMKSLKRLSLTLDGCHSDNRNVVVTREPRSVSIDTLQVTVMGKTSHAVVKLFYISLSFLVASTVYLTLDVRGVVDIPEMSYIPDAGLSEVMFPYGSVINIATLGIENEIRKAGLLTRLVQDCEIAHTIHFEGRQATFIPSSPGDDLFWTQFSALRHLRFTRCDKLTEWELRTLATNLIIRAQNGDGLQSLEVFDCRGISEECLLELSEEPEVGSKLIWKL</sequence>
<accession>A0A4Y7Q6G9</accession>
<dbReference type="AlphaFoldDB" id="A0A4Y7Q6G9"/>
<proteinExistence type="predicted"/>
<dbReference type="OrthoDB" id="3365698at2759"/>